<dbReference type="EMBL" id="UYRU01000951">
    <property type="protein sequence ID" value="VDK30921.1"/>
    <property type="molecule type" value="Genomic_DNA"/>
</dbReference>
<organism evidence="1 2">
    <name type="scientific">Dibothriocephalus latus</name>
    <name type="common">Fish tapeworm</name>
    <name type="synonym">Diphyllobothrium latum</name>
    <dbReference type="NCBI Taxonomy" id="60516"/>
    <lineage>
        <taxon>Eukaryota</taxon>
        <taxon>Metazoa</taxon>
        <taxon>Spiralia</taxon>
        <taxon>Lophotrochozoa</taxon>
        <taxon>Platyhelminthes</taxon>
        <taxon>Cestoda</taxon>
        <taxon>Eucestoda</taxon>
        <taxon>Diphyllobothriidea</taxon>
        <taxon>Diphyllobothriidae</taxon>
        <taxon>Dibothriocephalus</taxon>
    </lineage>
</organism>
<accession>A0A3P6QFW6</accession>
<keyword evidence="2" id="KW-1185">Reference proteome</keyword>
<dbReference type="Proteomes" id="UP000281553">
    <property type="component" value="Unassembled WGS sequence"/>
</dbReference>
<sequence length="98" mass="11299">MFRLHEEDGPRVVYDDFLYKDYKPRKRLSQLFHCFLPNLKRHSRRTPIVVSNSLHNCLPDLDQAMPSKISDEGSRATWLTLITKASSSCGLSIIEPLP</sequence>
<evidence type="ECO:0000313" key="2">
    <source>
        <dbReference type="Proteomes" id="UP000281553"/>
    </source>
</evidence>
<evidence type="ECO:0000313" key="1">
    <source>
        <dbReference type="EMBL" id="VDK30921.1"/>
    </source>
</evidence>
<proteinExistence type="predicted"/>
<reference evidence="1 2" key="1">
    <citation type="submission" date="2018-11" db="EMBL/GenBank/DDBJ databases">
        <authorList>
            <consortium name="Pathogen Informatics"/>
        </authorList>
    </citation>
    <scope>NUCLEOTIDE SEQUENCE [LARGE SCALE GENOMIC DNA]</scope>
</reference>
<gene>
    <name evidence="1" type="ORF">DILT_LOCUS258</name>
</gene>
<dbReference type="AlphaFoldDB" id="A0A3P6QFW6"/>
<name>A0A3P6QFW6_DIBLA</name>
<protein>
    <submittedName>
        <fullName evidence="1">Uncharacterized protein</fullName>
    </submittedName>
</protein>